<feature type="region of interest" description="Disordered" evidence="1">
    <location>
        <begin position="76"/>
        <end position="105"/>
    </location>
</feature>
<feature type="compositionally biased region" description="Low complexity" evidence="1">
    <location>
        <begin position="157"/>
        <end position="167"/>
    </location>
</feature>
<feature type="compositionally biased region" description="Low complexity" evidence="1">
    <location>
        <begin position="76"/>
        <end position="88"/>
    </location>
</feature>
<feature type="region of interest" description="Disordered" evidence="1">
    <location>
        <begin position="132"/>
        <end position="167"/>
    </location>
</feature>
<proteinExistence type="predicted"/>
<sequence>MRIPPDALTPAFPSTVRLISSTACTVAPPVGWKPVEVLTKSAPAATAAWQTATIWSSSSAADSMITLSTAGAGTASRTARMSASTSAKRPSRAAPTSITMSTSSAPWRMESAASAALTSLWCLPLGKPQTTATFRSDPAGSSSGSIEGETHTEKVPSSTASATSAATSSRVASGFRSVWSMMRAIAAVSVAGVDGLVLMRDSSPRAGPRSYGGGADRPGPTGVGRGPPRQSHRDQE</sequence>
<dbReference type="Proteomes" id="UP000195062">
    <property type="component" value="Unassembled WGS sequence"/>
</dbReference>
<name>A0A251XMF1_CLAMM</name>
<feature type="compositionally biased region" description="Polar residues" evidence="1">
    <location>
        <begin position="94"/>
        <end position="105"/>
    </location>
</feature>
<dbReference type="AlphaFoldDB" id="A0A251XMF1"/>
<protein>
    <submittedName>
        <fullName evidence="2">Uncharacterized protein</fullName>
    </submittedName>
</protein>
<keyword evidence="3" id="KW-1185">Reference proteome</keyword>
<dbReference type="EMBL" id="MDHH01000001">
    <property type="protein sequence ID" value="OUE04379.1"/>
    <property type="molecule type" value="Genomic_DNA"/>
</dbReference>
<evidence type="ECO:0000313" key="2">
    <source>
        <dbReference type="EMBL" id="OUE04379.1"/>
    </source>
</evidence>
<accession>A0A251XMF1</accession>
<comment type="caution">
    <text evidence="2">The sequence shown here is derived from an EMBL/GenBank/DDBJ whole genome shotgun (WGS) entry which is preliminary data.</text>
</comment>
<reference evidence="2 3" key="1">
    <citation type="submission" date="2016-08" db="EMBL/GenBank/DDBJ databases">
        <title>Genome sequence of Clavibacter michiganensis subsp. michiganensis strain CASJ007.</title>
        <authorList>
            <person name="Thapa S.P."/>
            <person name="Coaker G."/>
        </authorList>
    </citation>
    <scope>NUCLEOTIDE SEQUENCE [LARGE SCALE GENOMIC DNA]</scope>
    <source>
        <strain evidence="2">CASJ007</strain>
    </source>
</reference>
<feature type="region of interest" description="Disordered" evidence="1">
    <location>
        <begin position="200"/>
        <end position="236"/>
    </location>
</feature>
<feature type="compositionally biased region" description="Polar residues" evidence="1">
    <location>
        <begin position="132"/>
        <end position="145"/>
    </location>
</feature>
<gene>
    <name evidence="2" type="ORF">CMMCAS07_05490</name>
</gene>
<evidence type="ECO:0000256" key="1">
    <source>
        <dbReference type="SAM" id="MobiDB-lite"/>
    </source>
</evidence>
<evidence type="ECO:0000313" key="3">
    <source>
        <dbReference type="Proteomes" id="UP000195062"/>
    </source>
</evidence>
<feature type="compositionally biased region" description="Gly residues" evidence="1">
    <location>
        <begin position="210"/>
        <end position="225"/>
    </location>
</feature>
<organism evidence="2 3">
    <name type="scientific">Clavibacter michiganensis subsp. michiganensis</name>
    <dbReference type="NCBI Taxonomy" id="33013"/>
    <lineage>
        <taxon>Bacteria</taxon>
        <taxon>Bacillati</taxon>
        <taxon>Actinomycetota</taxon>
        <taxon>Actinomycetes</taxon>
        <taxon>Micrococcales</taxon>
        <taxon>Microbacteriaceae</taxon>
        <taxon>Clavibacter</taxon>
    </lineage>
</organism>